<dbReference type="STRING" id="1798338.A3J56_03275"/>
<dbReference type="SUPFAM" id="SSF54211">
    <property type="entry name" value="Ribosomal protein S5 domain 2-like"/>
    <property type="match status" value="1"/>
</dbReference>
<gene>
    <name evidence="6" type="ORF">A3J56_03275</name>
</gene>
<evidence type="ECO:0000256" key="4">
    <source>
        <dbReference type="ARBA" id="ARBA00022801"/>
    </source>
</evidence>
<proteinExistence type="predicted"/>
<keyword evidence="4" id="KW-0378">Hydrolase</keyword>
<keyword evidence="2" id="KW-0540">Nuclease</keyword>
<dbReference type="EMBL" id="MFHQ01000007">
    <property type="protein sequence ID" value="OGF74727.1"/>
    <property type="molecule type" value="Genomic_DNA"/>
</dbReference>
<protein>
    <submittedName>
        <fullName evidence="6">Uncharacterized protein</fullName>
    </submittedName>
</protein>
<name>A0A1F5WGK5_9BACT</name>
<evidence type="ECO:0000256" key="1">
    <source>
        <dbReference type="ARBA" id="ARBA00022694"/>
    </source>
</evidence>
<reference evidence="6 7" key="1">
    <citation type="journal article" date="2016" name="Nat. Commun.">
        <title>Thousands of microbial genomes shed light on interconnected biogeochemical processes in an aquifer system.</title>
        <authorList>
            <person name="Anantharaman K."/>
            <person name="Brown C.T."/>
            <person name="Hug L.A."/>
            <person name="Sharon I."/>
            <person name="Castelle C.J."/>
            <person name="Probst A.J."/>
            <person name="Thomas B.C."/>
            <person name="Singh A."/>
            <person name="Wilkins M.J."/>
            <person name="Karaoz U."/>
            <person name="Brodie E.L."/>
            <person name="Williams K.H."/>
            <person name="Hubbard S.S."/>
            <person name="Banfield J.F."/>
        </authorList>
    </citation>
    <scope>NUCLEOTIDE SEQUENCE [LARGE SCALE GENOMIC DNA]</scope>
</reference>
<dbReference type="InterPro" id="IPR020568">
    <property type="entry name" value="Ribosomal_Su5_D2-typ_SF"/>
</dbReference>
<comment type="caution">
    <text evidence="6">The sequence shown here is derived from an EMBL/GenBank/DDBJ whole genome shotgun (WGS) entry which is preliminary data.</text>
</comment>
<keyword evidence="1" id="KW-0819">tRNA processing</keyword>
<dbReference type="GO" id="GO:0000049">
    <property type="term" value="F:tRNA binding"/>
    <property type="evidence" value="ECO:0007669"/>
    <property type="project" value="InterPro"/>
</dbReference>
<evidence type="ECO:0000313" key="6">
    <source>
        <dbReference type="EMBL" id="OGF74727.1"/>
    </source>
</evidence>
<evidence type="ECO:0000313" key="7">
    <source>
        <dbReference type="Proteomes" id="UP000178406"/>
    </source>
</evidence>
<dbReference type="Pfam" id="PF00825">
    <property type="entry name" value="Ribonuclease_P"/>
    <property type="match status" value="1"/>
</dbReference>
<keyword evidence="5" id="KW-0694">RNA-binding</keyword>
<dbReference type="GO" id="GO:0004526">
    <property type="term" value="F:ribonuclease P activity"/>
    <property type="evidence" value="ECO:0007669"/>
    <property type="project" value="InterPro"/>
</dbReference>
<dbReference type="InterPro" id="IPR014721">
    <property type="entry name" value="Ribsml_uS5_D2-typ_fold_subgr"/>
</dbReference>
<dbReference type="GO" id="GO:0008033">
    <property type="term" value="P:tRNA processing"/>
    <property type="evidence" value="ECO:0007669"/>
    <property type="project" value="UniProtKB-KW"/>
</dbReference>
<dbReference type="Proteomes" id="UP000178406">
    <property type="component" value="Unassembled WGS sequence"/>
</dbReference>
<organism evidence="6 7">
    <name type="scientific">Candidatus Giovannonibacteria bacterium RIFCSPHIGHO2_02_FULL_46_20</name>
    <dbReference type="NCBI Taxonomy" id="1798338"/>
    <lineage>
        <taxon>Bacteria</taxon>
        <taxon>Candidatus Giovannoniibacteriota</taxon>
    </lineage>
</organism>
<dbReference type="Gene3D" id="3.30.230.10">
    <property type="match status" value="1"/>
</dbReference>
<accession>A0A1F5WGK5</accession>
<evidence type="ECO:0000256" key="3">
    <source>
        <dbReference type="ARBA" id="ARBA00022759"/>
    </source>
</evidence>
<evidence type="ECO:0000256" key="5">
    <source>
        <dbReference type="ARBA" id="ARBA00022884"/>
    </source>
</evidence>
<sequence length="117" mass="13532">MLAKKFLLTKKDIGVFARSRTLQYLGSRVRLRACLGRHVTRVHRARFAFVVSSKVRRNAFARNAVRRRMAEIVRHLQPNMKAGGEFVFFLTLHDKKAPSTKQLKDDIIRLLKQCGVL</sequence>
<dbReference type="AlphaFoldDB" id="A0A1F5WGK5"/>
<dbReference type="InterPro" id="IPR000100">
    <property type="entry name" value="RNase_P"/>
</dbReference>
<keyword evidence="3" id="KW-0255">Endonuclease</keyword>
<evidence type="ECO:0000256" key="2">
    <source>
        <dbReference type="ARBA" id="ARBA00022722"/>
    </source>
</evidence>